<accession>A0ABD5PLC9</accession>
<dbReference type="Proteomes" id="UP001595898">
    <property type="component" value="Unassembled WGS sequence"/>
</dbReference>
<sequence length="80" mass="9562">MEALYRDPDPTPPELHDPEINWEAVNIIIETETSEIPAIMMTGYVRYPLRFEPGDKIEQMKVEWTGRRWKKRFEKTAGRR</sequence>
<gene>
    <name evidence="1" type="ORF">ACFO5R_02645</name>
</gene>
<dbReference type="AlphaFoldDB" id="A0ABD5PLC9"/>
<evidence type="ECO:0000313" key="2">
    <source>
        <dbReference type="Proteomes" id="UP001595898"/>
    </source>
</evidence>
<protein>
    <submittedName>
        <fullName evidence="1">Uncharacterized protein</fullName>
    </submittedName>
</protein>
<name>A0ABD5PLC9_9EURY</name>
<reference evidence="1 2" key="1">
    <citation type="journal article" date="2019" name="Int. J. Syst. Evol. Microbiol.">
        <title>The Global Catalogue of Microorganisms (GCM) 10K type strain sequencing project: providing services to taxonomists for standard genome sequencing and annotation.</title>
        <authorList>
            <consortium name="The Broad Institute Genomics Platform"/>
            <consortium name="The Broad Institute Genome Sequencing Center for Infectious Disease"/>
            <person name="Wu L."/>
            <person name="Ma J."/>
        </authorList>
    </citation>
    <scope>NUCLEOTIDE SEQUENCE [LARGE SCALE GENOMIC DNA]</scope>
    <source>
        <strain evidence="1 2">WLHS5</strain>
    </source>
</reference>
<dbReference type="EMBL" id="JBHSFA010000002">
    <property type="protein sequence ID" value="MFC4540826.1"/>
    <property type="molecule type" value="Genomic_DNA"/>
</dbReference>
<keyword evidence="2" id="KW-1185">Reference proteome</keyword>
<dbReference type="RefSeq" id="WP_250138986.1">
    <property type="nucleotide sequence ID" value="NZ_JALIQP010000001.1"/>
</dbReference>
<proteinExistence type="predicted"/>
<organism evidence="1 2">
    <name type="scientific">Halosolutus amylolyticus</name>
    <dbReference type="NCBI Taxonomy" id="2932267"/>
    <lineage>
        <taxon>Archaea</taxon>
        <taxon>Methanobacteriati</taxon>
        <taxon>Methanobacteriota</taxon>
        <taxon>Stenosarchaea group</taxon>
        <taxon>Halobacteria</taxon>
        <taxon>Halobacteriales</taxon>
        <taxon>Natrialbaceae</taxon>
        <taxon>Halosolutus</taxon>
    </lineage>
</organism>
<comment type="caution">
    <text evidence="1">The sequence shown here is derived from an EMBL/GenBank/DDBJ whole genome shotgun (WGS) entry which is preliminary data.</text>
</comment>
<evidence type="ECO:0000313" key="1">
    <source>
        <dbReference type="EMBL" id="MFC4540826.1"/>
    </source>
</evidence>